<dbReference type="Proteomes" id="UP000006890">
    <property type="component" value="Chromosome"/>
</dbReference>
<name>E4QAR4_CALH1</name>
<accession>E4QAR4</accession>
<evidence type="ECO:0000313" key="2">
    <source>
        <dbReference type="Proteomes" id="UP000006890"/>
    </source>
</evidence>
<dbReference type="AlphaFoldDB" id="E4QAR4"/>
<gene>
    <name evidence="1" type="ordered locus">Calhy_1375</name>
</gene>
<dbReference type="STRING" id="632292.Calhy_1375"/>
<dbReference type="KEGG" id="chd:Calhy_1375"/>
<reference key="1">
    <citation type="submission" date="2010-09" db="EMBL/GenBank/DDBJ databases">
        <title>Complete sequence of Caldicellulosiruptor hydrothermalis 108.</title>
        <authorList>
            <consortium name="US DOE Joint Genome Institute"/>
            <person name="Lucas S."/>
            <person name="Copeland A."/>
            <person name="Lapidus A."/>
            <person name="Cheng J.-F."/>
            <person name="Bruce D."/>
            <person name="Goodwin L."/>
            <person name="Pitluck S."/>
            <person name="Davenport K."/>
            <person name="Detter J.C."/>
            <person name="Han C."/>
            <person name="Tapia R."/>
            <person name="Land M."/>
            <person name="Hauser L."/>
            <person name="Chang Y.-J."/>
            <person name="Jeffries C."/>
            <person name="Kyrpides N."/>
            <person name="Ivanova N."/>
            <person name="Mikhailova N."/>
            <person name="Blumer-Schuette S.E."/>
            <person name="Kelly R.M."/>
            <person name="Woyke T."/>
        </authorList>
    </citation>
    <scope>NUCLEOTIDE SEQUENCE</scope>
    <source>
        <strain>108</strain>
    </source>
</reference>
<evidence type="ECO:0000313" key="1">
    <source>
        <dbReference type="EMBL" id="ADQ07092.1"/>
    </source>
</evidence>
<proteinExistence type="predicted"/>
<reference evidence="1 2" key="2">
    <citation type="journal article" date="2011" name="J. Bacteriol.">
        <title>Complete genome sequences for the anaerobic, extremely thermophilic plant biomass-degrading bacteria Caldicellulosiruptor hydrothermalis, Caldicellulosiruptor kristjanssonii, Caldicellulosiruptor kronotskyensis, Caldicellulosiruptor owensenis, and Caldicellulosiruptor lactoaceticus.</title>
        <authorList>
            <person name="Blumer-Schuette S.E."/>
            <person name="Ozdemir I."/>
            <person name="Mistry D."/>
            <person name="Lucas S."/>
            <person name="Lapidus A."/>
            <person name="Cheng J.F."/>
            <person name="Goodwin L.A."/>
            <person name="Pitluck S."/>
            <person name="Land M.L."/>
            <person name="Hauser L.J."/>
            <person name="Woyke T."/>
            <person name="Mikhailova N."/>
            <person name="Pati A."/>
            <person name="Kyrpides N.C."/>
            <person name="Ivanova N."/>
            <person name="Detter J.C."/>
            <person name="Walston-Davenport K."/>
            <person name="Han S."/>
            <person name="Adams M.W."/>
            <person name="Kelly R.M."/>
        </authorList>
    </citation>
    <scope>NUCLEOTIDE SEQUENCE [LARGE SCALE GENOMIC DNA]</scope>
    <source>
        <strain evidence="2">DSM 18901 / VKM B-2411 / 108</strain>
    </source>
</reference>
<organism evidence="1 2">
    <name type="scientific">Caldicellulosiruptor hydrothermalis (strain DSM 18901 / VKM B-2411 / 108)</name>
    <dbReference type="NCBI Taxonomy" id="632292"/>
    <lineage>
        <taxon>Bacteria</taxon>
        <taxon>Bacillati</taxon>
        <taxon>Bacillota</taxon>
        <taxon>Bacillota incertae sedis</taxon>
        <taxon>Caldicellulosiruptorales</taxon>
        <taxon>Caldicellulosiruptoraceae</taxon>
        <taxon>Caldicellulosiruptor</taxon>
    </lineage>
</organism>
<sequence length="61" mass="7135">MYLYFISDFLLDIINCSLSGSSDYELIVEKLLVSFVEFDISEKLLPDERLMLKINSRDNII</sequence>
<dbReference type="EMBL" id="CP002219">
    <property type="protein sequence ID" value="ADQ07092.1"/>
    <property type="molecule type" value="Genomic_DNA"/>
</dbReference>
<dbReference type="HOGENOM" id="CLU_193568_0_0_9"/>
<keyword evidence="2" id="KW-1185">Reference proteome</keyword>
<protein>
    <submittedName>
        <fullName evidence="1">Uncharacterized protein</fullName>
    </submittedName>
</protein>